<keyword evidence="4" id="KW-0010">Activator</keyword>
<dbReference type="SUPFAM" id="SSF52172">
    <property type="entry name" value="CheY-like"/>
    <property type="match status" value="1"/>
</dbReference>
<feature type="domain" description="Response regulatory" evidence="8">
    <location>
        <begin position="3"/>
        <end position="122"/>
    </location>
</feature>
<evidence type="ECO:0000259" key="8">
    <source>
        <dbReference type="PROSITE" id="PS50110"/>
    </source>
</evidence>
<dbReference type="PROSITE" id="PS50110">
    <property type="entry name" value="RESPONSE_REGULATORY"/>
    <property type="match status" value="1"/>
</dbReference>
<keyword evidence="7" id="KW-0597">Phosphoprotein</keyword>
<comment type="function">
    <text evidence="6">Required for high-level post-exponential phase expression of a series of secreted proteins.</text>
</comment>
<dbReference type="InterPro" id="IPR046947">
    <property type="entry name" value="LytR-like"/>
</dbReference>
<evidence type="ECO:0000259" key="9">
    <source>
        <dbReference type="PROSITE" id="PS50930"/>
    </source>
</evidence>
<evidence type="ECO:0000256" key="5">
    <source>
        <dbReference type="ARBA" id="ARBA00024867"/>
    </source>
</evidence>
<evidence type="ECO:0000256" key="4">
    <source>
        <dbReference type="ARBA" id="ARBA00023159"/>
    </source>
</evidence>
<evidence type="ECO:0000256" key="1">
    <source>
        <dbReference type="ARBA" id="ARBA00018672"/>
    </source>
</evidence>
<dbReference type="InterPro" id="IPR007492">
    <property type="entry name" value="LytTR_DNA-bd_dom"/>
</dbReference>
<sequence>MVRIALVDDDIEFHALFSKYIRNFFHKNNILHELRLYNCPETLRYDLKEGRQSDLYFLDIEMPEMNGFELAKFMRKEAPSSMLVFLTSHLEYAVEGYEVQAFGYIPKNLLSEKIEGTLERFLTEMRKKTRKAYVIEGGSRFERVEYEDIVYMYKDKKNTVFVLMDRQISFRKPLREVFDEVDSDCFMYIERGYVVNIEHIIRLVDKDLELRDGSTLHIGRTFVKKVKKTILHFWKDRI</sequence>
<dbReference type="Gene3D" id="2.40.50.1020">
    <property type="entry name" value="LytTr DNA-binding domain"/>
    <property type="match status" value="1"/>
</dbReference>
<dbReference type="RefSeq" id="WP_044965303.1">
    <property type="nucleotide sequence ID" value="NZ_BAABXS010000002.1"/>
</dbReference>
<dbReference type="SMART" id="SM00448">
    <property type="entry name" value="REC"/>
    <property type="match status" value="1"/>
</dbReference>
<feature type="modified residue" description="4-aspartylphosphate" evidence="7">
    <location>
        <position position="59"/>
    </location>
</feature>
<name>A0A1E3A152_9FIRM</name>
<reference evidence="10 11" key="1">
    <citation type="submission" date="2016-07" db="EMBL/GenBank/DDBJ databases">
        <title>Characterization of isolates of Eisenbergiella tayi derived from blood cultures, using whole genome sequencing.</title>
        <authorList>
            <person name="Burdz T."/>
            <person name="Wiebe D."/>
            <person name="Huynh C."/>
            <person name="Bernard K."/>
        </authorList>
    </citation>
    <scope>NUCLEOTIDE SEQUENCE [LARGE SCALE GENOMIC DNA]</scope>
    <source>
        <strain evidence="10 11">NML 110608</strain>
    </source>
</reference>
<organism evidence="10 11">
    <name type="scientific">Eisenbergiella tayi</name>
    <dbReference type="NCBI Taxonomy" id="1432052"/>
    <lineage>
        <taxon>Bacteria</taxon>
        <taxon>Bacillati</taxon>
        <taxon>Bacillota</taxon>
        <taxon>Clostridia</taxon>
        <taxon>Lachnospirales</taxon>
        <taxon>Lachnospiraceae</taxon>
        <taxon>Eisenbergiella</taxon>
    </lineage>
</organism>
<dbReference type="GeneID" id="93303087"/>
<dbReference type="PANTHER" id="PTHR37299">
    <property type="entry name" value="TRANSCRIPTIONAL REGULATOR-RELATED"/>
    <property type="match status" value="1"/>
</dbReference>
<evidence type="ECO:0000256" key="2">
    <source>
        <dbReference type="ARBA" id="ARBA00022490"/>
    </source>
</evidence>
<dbReference type="AlphaFoldDB" id="A0A1E3A152"/>
<comment type="function">
    <text evidence="5">May play the central regulatory role in sporulation. It may be an element of the effector pathway responsible for the activation of sporulation genes in response to nutritional stress. Spo0A may act in concert with spo0H (a sigma factor) to control the expression of some genes that are critical to the sporulation process.</text>
</comment>
<evidence type="ECO:0000313" key="10">
    <source>
        <dbReference type="EMBL" id="ODM02484.1"/>
    </source>
</evidence>
<evidence type="ECO:0000256" key="6">
    <source>
        <dbReference type="ARBA" id="ARBA00037164"/>
    </source>
</evidence>
<dbReference type="GO" id="GO:0003677">
    <property type="term" value="F:DNA binding"/>
    <property type="evidence" value="ECO:0007669"/>
    <property type="project" value="InterPro"/>
</dbReference>
<proteinExistence type="predicted"/>
<dbReference type="Pfam" id="PF04397">
    <property type="entry name" value="LytTR"/>
    <property type="match status" value="1"/>
</dbReference>
<evidence type="ECO:0000313" key="11">
    <source>
        <dbReference type="Proteomes" id="UP000094067"/>
    </source>
</evidence>
<dbReference type="Gene3D" id="3.40.50.2300">
    <property type="match status" value="1"/>
</dbReference>
<dbReference type="PANTHER" id="PTHR37299:SF3">
    <property type="entry name" value="STAGE 0 SPORULATION PROTEIN A HOMOLOG"/>
    <property type="match status" value="1"/>
</dbReference>
<comment type="caution">
    <text evidence="10">The sequence shown here is derived from an EMBL/GenBank/DDBJ whole genome shotgun (WGS) entry which is preliminary data.</text>
</comment>
<accession>A0A1E3A152</accession>
<dbReference type="Pfam" id="PF00072">
    <property type="entry name" value="Response_reg"/>
    <property type="match status" value="1"/>
</dbReference>
<keyword evidence="2" id="KW-0963">Cytoplasm</keyword>
<dbReference type="Proteomes" id="UP000094067">
    <property type="component" value="Unassembled WGS sequence"/>
</dbReference>
<gene>
    <name evidence="10" type="primary">lytR_6</name>
    <name evidence="10" type="ORF">BEI61_05646</name>
</gene>
<dbReference type="EMBL" id="MCGH01000004">
    <property type="protein sequence ID" value="ODM02484.1"/>
    <property type="molecule type" value="Genomic_DNA"/>
</dbReference>
<feature type="domain" description="HTH LytTR-type" evidence="9">
    <location>
        <begin position="133"/>
        <end position="232"/>
    </location>
</feature>
<dbReference type="PROSITE" id="PS50930">
    <property type="entry name" value="HTH_LYTTR"/>
    <property type="match status" value="1"/>
</dbReference>
<dbReference type="InterPro" id="IPR011006">
    <property type="entry name" value="CheY-like_superfamily"/>
</dbReference>
<dbReference type="InterPro" id="IPR001789">
    <property type="entry name" value="Sig_transdc_resp-reg_receiver"/>
</dbReference>
<evidence type="ECO:0000256" key="7">
    <source>
        <dbReference type="PROSITE-ProRule" id="PRU00169"/>
    </source>
</evidence>
<keyword evidence="3" id="KW-0902">Two-component regulatory system</keyword>
<dbReference type="GO" id="GO:0000156">
    <property type="term" value="F:phosphorelay response regulator activity"/>
    <property type="evidence" value="ECO:0007669"/>
    <property type="project" value="InterPro"/>
</dbReference>
<evidence type="ECO:0000256" key="3">
    <source>
        <dbReference type="ARBA" id="ARBA00023012"/>
    </source>
</evidence>
<protein>
    <recommendedName>
        <fullName evidence="1">Stage 0 sporulation protein A homolog</fullName>
    </recommendedName>
</protein>
<dbReference type="SMART" id="SM00850">
    <property type="entry name" value="LytTR"/>
    <property type="match status" value="1"/>
</dbReference>